<proteinExistence type="predicted"/>
<name>A0A4Y8S6A3_9SPHI</name>
<dbReference type="Gene3D" id="1.10.10.60">
    <property type="entry name" value="Homeodomain-like"/>
    <property type="match status" value="1"/>
</dbReference>
<dbReference type="EMBL" id="SOZE01000030">
    <property type="protein sequence ID" value="TFF34488.1"/>
    <property type="molecule type" value="Genomic_DNA"/>
</dbReference>
<keyword evidence="2" id="KW-0238">DNA-binding</keyword>
<evidence type="ECO:0000259" key="4">
    <source>
        <dbReference type="PROSITE" id="PS01124"/>
    </source>
</evidence>
<keyword evidence="1" id="KW-0805">Transcription regulation</keyword>
<dbReference type="RefSeq" id="WP_133234840.1">
    <property type="nucleotide sequence ID" value="NZ_SOZE01000030.1"/>
</dbReference>
<accession>A0A4Y8S6A3</accession>
<dbReference type="SMART" id="SM00342">
    <property type="entry name" value="HTH_ARAC"/>
    <property type="match status" value="1"/>
</dbReference>
<organism evidence="5 6">
    <name type="scientific">Mucilaginibacter psychrotolerans</name>
    <dbReference type="NCBI Taxonomy" id="1524096"/>
    <lineage>
        <taxon>Bacteria</taxon>
        <taxon>Pseudomonadati</taxon>
        <taxon>Bacteroidota</taxon>
        <taxon>Sphingobacteriia</taxon>
        <taxon>Sphingobacteriales</taxon>
        <taxon>Sphingobacteriaceae</taxon>
        <taxon>Mucilaginibacter</taxon>
    </lineage>
</organism>
<evidence type="ECO:0000313" key="5">
    <source>
        <dbReference type="EMBL" id="TFF34488.1"/>
    </source>
</evidence>
<dbReference type="InterPro" id="IPR046532">
    <property type="entry name" value="DUF6597"/>
</dbReference>
<protein>
    <submittedName>
        <fullName evidence="5">AraC family transcriptional regulator</fullName>
    </submittedName>
</protein>
<gene>
    <name evidence="5" type="ORF">E2R66_22000</name>
</gene>
<dbReference type="Pfam" id="PF20240">
    <property type="entry name" value="DUF6597"/>
    <property type="match status" value="1"/>
</dbReference>
<dbReference type="InterPro" id="IPR018060">
    <property type="entry name" value="HTH_AraC"/>
</dbReference>
<dbReference type="GO" id="GO:0003700">
    <property type="term" value="F:DNA-binding transcription factor activity"/>
    <property type="evidence" value="ECO:0007669"/>
    <property type="project" value="InterPro"/>
</dbReference>
<dbReference type="AlphaFoldDB" id="A0A4Y8S6A3"/>
<keyword evidence="3" id="KW-0804">Transcription</keyword>
<feature type="domain" description="HTH araC/xylS-type" evidence="4">
    <location>
        <begin position="157"/>
        <end position="252"/>
    </location>
</feature>
<dbReference type="PANTHER" id="PTHR46796:SF13">
    <property type="entry name" value="HTH-TYPE TRANSCRIPTIONAL ACTIVATOR RHAS"/>
    <property type="match status" value="1"/>
</dbReference>
<evidence type="ECO:0000256" key="1">
    <source>
        <dbReference type="ARBA" id="ARBA00023015"/>
    </source>
</evidence>
<evidence type="ECO:0000256" key="2">
    <source>
        <dbReference type="ARBA" id="ARBA00023125"/>
    </source>
</evidence>
<evidence type="ECO:0000256" key="3">
    <source>
        <dbReference type="ARBA" id="ARBA00023163"/>
    </source>
</evidence>
<comment type="caution">
    <text evidence="5">The sequence shown here is derived from an EMBL/GenBank/DDBJ whole genome shotgun (WGS) entry which is preliminary data.</text>
</comment>
<dbReference type="OrthoDB" id="323290at2"/>
<sequence>MKFDVHLPCDALLPYVKHLVISENEQAATYRVLPDTSLVIGFQYRGNLAYVDDEGANPLATAGITGLMDTSRVFQNTAGVGSVLVIFRENGAARFLSTPLNQLFGESLSLEHFFDRNALAELEEKLAAVSGDQQRIHLVEQFLITHLHNRQTDLLVSRALEYIHQSKGTIRMGELAKLLHISASPLEKRFRQEVGASPKKFATIVRARNVLAAMEQGNQHYAEYLSAFYDQAHFIKDFKKFAAVTPEQYLKSLK</sequence>
<keyword evidence="6" id="KW-1185">Reference proteome</keyword>
<reference evidence="5 6" key="1">
    <citation type="journal article" date="2017" name="Int. J. Syst. Evol. Microbiol.">
        <title>Mucilaginibacterpsychrotolerans sp. nov., isolated from peatlands.</title>
        <authorList>
            <person name="Deng Y."/>
            <person name="Shen L."/>
            <person name="Xu B."/>
            <person name="Liu Y."/>
            <person name="Gu Z."/>
            <person name="Liu H."/>
            <person name="Zhou Y."/>
        </authorList>
    </citation>
    <scope>NUCLEOTIDE SEQUENCE [LARGE SCALE GENOMIC DNA]</scope>
    <source>
        <strain evidence="5 6">NH7-4</strain>
    </source>
</reference>
<dbReference type="PANTHER" id="PTHR46796">
    <property type="entry name" value="HTH-TYPE TRANSCRIPTIONAL ACTIVATOR RHAS-RELATED"/>
    <property type="match status" value="1"/>
</dbReference>
<evidence type="ECO:0000313" key="6">
    <source>
        <dbReference type="Proteomes" id="UP000297540"/>
    </source>
</evidence>
<dbReference type="GO" id="GO:0043565">
    <property type="term" value="F:sequence-specific DNA binding"/>
    <property type="evidence" value="ECO:0007669"/>
    <property type="project" value="InterPro"/>
</dbReference>
<dbReference type="InterPro" id="IPR050204">
    <property type="entry name" value="AraC_XylS_family_regulators"/>
</dbReference>
<dbReference type="Proteomes" id="UP000297540">
    <property type="component" value="Unassembled WGS sequence"/>
</dbReference>
<dbReference type="Pfam" id="PF12833">
    <property type="entry name" value="HTH_18"/>
    <property type="match status" value="1"/>
</dbReference>
<dbReference type="PROSITE" id="PS01124">
    <property type="entry name" value="HTH_ARAC_FAMILY_2"/>
    <property type="match status" value="1"/>
</dbReference>